<evidence type="ECO:0000256" key="1">
    <source>
        <dbReference type="ARBA" id="ARBA00004496"/>
    </source>
</evidence>
<dbReference type="InterPro" id="IPR050890">
    <property type="entry name" value="PTS_EIIA_component"/>
</dbReference>
<proteinExistence type="predicted"/>
<gene>
    <name evidence="8" type="ORF">EJ997_06345</name>
</gene>
<dbReference type="OrthoDB" id="9797715at2"/>
<evidence type="ECO:0000313" key="9">
    <source>
        <dbReference type="Proteomes" id="UP000280344"/>
    </source>
</evidence>
<dbReference type="PROSITE" id="PS51093">
    <property type="entry name" value="PTS_EIIA_TYPE_1"/>
    <property type="match status" value="1"/>
</dbReference>
<dbReference type="PANTHER" id="PTHR45008:SF1">
    <property type="entry name" value="PTS SYSTEM GLUCOSE-SPECIFIC EIIA COMPONENT"/>
    <property type="match status" value="1"/>
</dbReference>
<keyword evidence="2" id="KW-0813">Transport</keyword>
<dbReference type="Pfam" id="PF00358">
    <property type="entry name" value="PTS_EIIA_1"/>
    <property type="match status" value="1"/>
</dbReference>
<dbReference type="GO" id="GO:0005737">
    <property type="term" value="C:cytoplasm"/>
    <property type="evidence" value="ECO:0007669"/>
    <property type="project" value="UniProtKB-SubCell"/>
</dbReference>
<keyword evidence="6" id="KW-0418">Kinase</keyword>
<reference evidence="8 9" key="1">
    <citation type="submission" date="2018-12" db="EMBL/GenBank/DDBJ databases">
        <title>Complete genome sequence of Flaviflexus sp. H23T48.</title>
        <authorList>
            <person name="Bae J.-W."/>
            <person name="Lee J.-Y."/>
        </authorList>
    </citation>
    <scope>NUCLEOTIDE SEQUENCE [LARGE SCALE GENOMIC DNA]</scope>
    <source>
        <strain evidence="8 9">H23T48</strain>
    </source>
</reference>
<dbReference type="GO" id="GO:0016301">
    <property type="term" value="F:kinase activity"/>
    <property type="evidence" value="ECO:0007669"/>
    <property type="project" value="UniProtKB-KW"/>
</dbReference>
<feature type="domain" description="PTS EIIA type-1" evidence="7">
    <location>
        <begin position="19"/>
        <end position="119"/>
    </location>
</feature>
<name>A0A3Q9G495_9ACTO</name>
<evidence type="ECO:0000256" key="2">
    <source>
        <dbReference type="ARBA" id="ARBA00022448"/>
    </source>
</evidence>
<dbReference type="GO" id="GO:0009401">
    <property type="term" value="P:phosphoenolpyruvate-dependent sugar phosphotransferase system"/>
    <property type="evidence" value="ECO:0007669"/>
    <property type="project" value="UniProtKB-KW"/>
</dbReference>
<dbReference type="EMBL" id="CP034593">
    <property type="protein sequence ID" value="AZQ77014.1"/>
    <property type="molecule type" value="Genomic_DNA"/>
</dbReference>
<keyword evidence="3 8" id="KW-0762">Sugar transport</keyword>
<evidence type="ECO:0000256" key="3">
    <source>
        <dbReference type="ARBA" id="ARBA00022597"/>
    </source>
</evidence>
<evidence type="ECO:0000256" key="4">
    <source>
        <dbReference type="ARBA" id="ARBA00022679"/>
    </source>
</evidence>
<protein>
    <submittedName>
        <fullName evidence="8">PTS glucose transporter subunit IIA</fullName>
    </submittedName>
</protein>
<dbReference type="InterPro" id="IPR011055">
    <property type="entry name" value="Dup_hybrid_motif"/>
</dbReference>
<evidence type="ECO:0000313" key="8">
    <source>
        <dbReference type="EMBL" id="AZQ77014.1"/>
    </source>
</evidence>
<dbReference type="Gene3D" id="2.70.70.10">
    <property type="entry name" value="Glucose Permease (Domain IIA)"/>
    <property type="match status" value="1"/>
</dbReference>
<dbReference type="RefSeq" id="WP_126703819.1">
    <property type="nucleotide sequence ID" value="NZ_CP034593.1"/>
</dbReference>
<evidence type="ECO:0000259" key="7">
    <source>
        <dbReference type="PROSITE" id="PS51093"/>
    </source>
</evidence>
<comment type="subcellular location">
    <subcellularLocation>
        <location evidence="1">Cytoplasm</location>
    </subcellularLocation>
</comment>
<dbReference type="KEGG" id="flh:EJ997_06345"/>
<dbReference type="SUPFAM" id="SSF51261">
    <property type="entry name" value="Duplicated hybrid motif"/>
    <property type="match status" value="1"/>
</dbReference>
<evidence type="ECO:0000256" key="6">
    <source>
        <dbReference type="ARBA" id="ARBA00022777"/>
    </source>
</evidence>
<keyword evidence="9" id="KW-1185">Reference proteome</keyword>
<evidence type="ECO:0000256" key="5">
    <source>
        <dbReference type="ARBA" id="ARBA00022683"/>
    </source>
</evidence>
<sequence>MNFYSPIAGTVLGLESVPDPVFSSLMLGPGCAIDPSETGVMTVLSPCDGEVTSVRSHAVVVSSCLVHAGIDTHKSDALTALVKEGDQVSVGTPLITVDLDRLGDLESMVVVTFPQKRTNAWNQGVAPGAQVTAGDLLGKLD</sequence>
<keyword evidence="5" id="KW-0598">Phosphotransferase system</keyword>
<organism evidence="8 9">
    <name type="scientific">Flaviflexus ciconiae</name>
    <dbReference type="NCBI Taxonomy" id="2496867"/>
    <lineage>
        <taxon>Bacteria</taxon>
        <taxon>Bacillati</taxon>
        <taxon>Actinomycetota</taxon>
        <taxon>Actinomycetes</taxon>
        <taxon>Actinomycetales</taxon>
        <taxon>Actinomycetaceae</taxon>
        <taxon>Flaviflexus</taxon>
    </lineage>
</organism>
<keyword evidence="4" id="KW-0808">Transferase</keyword>
<dbReference type="InterPro" id="IPR001127">
    <property type="entry name" value="PTS_EIIA_1_perm"/>
</dbReference>
<dbReference type="Proteomes" id="UP000280344">
    <property type="component" value="Chromosome"/>
</dbReference>
<accession>A0A3Q9G495</accession>
<dbReference type="AlphaFoldDB" id="A0A3Q9G495"/>
<dbReference type="PANTHER" id="PTHR45008">
    <property type="entry name" value="PTS SYSTEM GLUCOSE-SPECIFIC EIIA COMPONENT"/>
    <property type="match status" value="1"/>
</dbReference>